<dbReference type="InterPro" id="IPR012337">
    <property type="entry name" value="RNaseH-like_sf"/>
</dbReference>
<dbReference type="InterPro" id="IPR002156">
    <property type="entry name" value="RNaseH_domain"/>
</dbReference>
<sequence>LHKTRPARPPRWIPPPTGLAKIIVDAGISRTGNTSAVAAVCRDEQGVYLGASAVTFDGLNSPEMLEVIACIEALALASDLGEFNLRKDSFDAALLVHEKRDSNVEVHNLAKAVSSLSRGRRLWLLDTPDITCIPAILPI</sequence>
<dbReference type="AlphaFoldDB" id="A0A2K2CSX1"/>
<reference evidence="3" key="3">
    <citation type="submission" date="2018-08" db="UniProtKB">
        <authorList>
            <consortium name="EnsemblPlants"/>
        </authorList>
    </citation>
    <scope>IDENTIFICATION</scope>
    <source>
        <strain evidence="3">cv. Bd21</strain>
    </source>
</reference>
<dbReference type="OrthoDB" id="10563505at2759"/>
<dbReference type="Gramene" id="PNT65128">
    <property type="protein sequence ID" value="PNT65128"/>
    <property type="gene ID" value="BRADI_4g37755v3"/>
</dbReference>
<dbReference type="PANTHER" id="PTHR47074">
    <property type="entry name" value="BNAC02G40300D PROTEIN"/>
    <property type="match status" value="1"/>
</dbReference>
<dbReference type="Pfam" id="PF13456">
    <property type="entry name" value="RVT_3"/>
    <property type="match status" value="1"/>
</dbReference>
<dbReference type="PANTHER" id="PTHR47074:SF73">
    <property type="entry name" value="OS04G0448401 PROTEIN"/>
    <property type="match status" value="1"/>
</dbReference>
<evidence type="ECO:0000313" key="2">
    <source>
        <dbReference type="EMBL" id="PNT65128.1"/>
    </source>
</evidence>
<reference evidence="2 3" key="1">
    <citation type="journal article" date="2010" name="Nature">
        <title>Genome sequencing and analysis of the model grass Brachypodium distachyon.</title>
        <authorList>
            <consortium name="International Brachypodium Initiative"/>
        </authorList>
    </citation>
    <scope>NUCLEOTIDE SEQUENCE [LARGE SCALE GENOMIC DNA]</scope>
    <source>
        <strain evidence="2 3">Bd21</strain>
    </source>
</reference>
<dbReference type="InterPro" id="IPR052929">
    <property type="entry name" value="RNase_H-like_EbsB-rel"/>
</dbReference>
<organism evidence="2">
    <name type="scientific">Brachypodium distachyon</name>
    <name type="common">Purple false brome</name>
    <name type="synonym">Trachynia distachya</name>
    <dbReference type="NCBI Taxonomy" id="15368"/>
    <lineage>
        <taxon>Eukaryota</taxon>
        <taxon>Viridiplantae</taxon>
        <taxon>Streptophyta</taxon>
        <taxon>Embryophyta</taxon>
        <taxon>Tracheophyta</taxon>
        <taxon>Spermatophyta</taxon>
        <taxon>Magnoliopsida</taxon>
        <taxon>Liliopsida</taxon>
        <taxon>Poales</taxon>
        <taxon>Poaceae</taxon>
        <taxon>BOP clade</taxon>
        <taxon>Pooideae</taxon>
        <taxon>Stipodae</taxon>
        <taxon>Brachypodieae</taxon>
        <taxon>Brachypodium</taxon>
    </lineage>
</organism>
<evidence type="ECO:0000259" key="1">
    <source>
        <dbReference type="Pfam" id="PF13456"/>
    </source>
</evidence>
<feature type="non-terminal residue" evidence="2">
    <location>
        <position position="1"/>
    </location>
</feature>
<evidence type="ECO:0000313" key="3">
    <source>
        <dbReference type="EnsemblPlants" id="PNT65128"/>
    </source>
</evidence>
<accession>A0A2K2CSX1</accession>
<dbReference type="GO" id="GO:0004523">
    <property type="term" value="F:RNA-DNA hybrid ribonuclease activity"/>
    <property type="evidence" value="ECO:0007669"/>
    <property type="project" value="InterPro"/>
</dbReference>
<reference evidence="2" key="2">
    <citation type="submission" date="2017-06" db="EMBL/GenBank/DDBJ databases">
        <title>WGS assembly of Brachypodium distachyon.</title>
        <authorList>
            <consortium name="The International Brachypodium Initiative"/>
            <person name="Lucas S."/>
            <person name="Harmon-Smith M."/>
            <person name="Lail K."/>
            <person name="Tice H."/>
            <person name="Grimwood J."/>
            <person name="Bruce D."/>
            <person name="Barry K."/>
            <person name="Shu S."/>
            <person name="Lindquist E."/>
            <person name="Wang M."/>
            <person name="Pitluck S."/>
            <person name="Vogel J.P."/>
            <person name="Garvin D.F."/>
            <person name="Mockler T.C."/>
            <person name="Schmutz J."/>
            <person name="Rokhsar D."/>
            <person name="Bevan M.W."/>
        </authorList>
    </citation>
    <scope>NUCLEOTIDE SEQUENCE</scope>
    <source>
        <strain evidence="2">Bd21</strain>
    </source>
</reference>
<dbReference type="GO" id="GO:0003676">
    <property type="term" value="F:nucleic acid binding"/>
    <property type="evidence" value="ECO:0007669"/>
    <property type="project" value="InterPro"/>
</dbReference>
<proteinExistence type="predicted"/>
<evidence type="ECO:0000313" key="4">
    <source>
        <dbReference type="Proteomes" id="UP000008810"/>
    </source>
</evidence>
<feature type="domain" description="RNase H type-1" evidence="1">
    <location>
        <begin position="25"/>
        <end position="81"/>
    </location>
</feature>
<dbReference type="Proteomes" id="UP000008810">
    <property type="component" value="Chromosome 4"/>
</dbReference>
<dbReference type="InParanoid" id="A0A2K2CSX1"/>
<dbReference type="EMBL" id="CM000883">
    <property type="protein sequence ID" value="PNT65128.1"/>
    <property type="molecule type" value="Genomic_DNA"/>
</dbReference>
<protein>
    <recommendedName>
        <fullName evidence="1">RNase H type-1 domain-containing protein</fullName>
    </recommendedName>
</protein>
<gene>
    <name evidence="2" type="ORF">BRADI_4g37755v3</name>
</gene>
<dbReference type="EnsemblPlants" id="PNT65128">
    <property type="protein sequence ID" value="PNT65128"/>
    <property type="gene ID" value="BRADI_4g37755v3"/>
</dbReference>
<name>A0A2K2CSX1_BRADI</name>
<dbReference type="SUPFAM" id="SSF53098">
    <property type="entry name" value="Ribonuclease H-like"/>
    <property type="match status" value="1"/>
</dbReference>
<keyword evidence="4" id="KW-1185">Reference proteome</keyword>